<evidence type="ECO:0000313" key="4">
    <source>
        <dbReference type="EMBL" id="TAA28759.1"/>
    </source>
</evidence>
<accession>A0A4Q8M4D6</accession>
<dbReference type="EMBL" id="SHMG01000003">
    <property type="protein sequence ID" value="TAA44533.1"/>
    <property type="molecule type" value="Genomic_DNA"/>
</dbReference>
<comment type="pathway">
    <text evidence="1">Bacterial outer membrane biogenesis; LPS O-antigen biosynthesis.</text>
</comment>
<accession>A0A4Q8LHQ9</accession>
<evidence type="ECO:0000313" key="7">
    <source>
        <dbReference type="Proteomes" id="UP000292087"/>
    </source>
</evidence>
<evidence type="ECO:0000256" key="2">
    <source>
        <dbReference type="ARBA" id="ARBA00007637"/>
    </source>
</evidence>
<accession>A0A4Q8LVC1</accession>
<dbReference type="Proteomes" id="UP000292627">
    <property type="component" value="Unassembled WGS sequence"/>
</dbReference>
<evidence type="ECO:0000259" key="3">
    <source>
        <dbReference type="Pfam" id="PF01370"/>
    </source>
</evidence>
<evidence type="ECO:0000313" key="5">
    <source>
        <dbReference type="EMBL" id="TAA35288.1"/>
    </source>
</evidence>
<comment type="caution">
    <text evidence="4">The sequence shown here is derived from an EMBL/GenBank/DDBJ whole genome shotgun (WGS) entry which is preliminary data.</text>
</comment>
<gene>
    <name evidence="6" type="ORF">EA655_06260</name>
    <name evidence="5" type="ORF">EA656_06175</name>
    <name evidence="4" type="ORF">EA660_04055</name>
</gene>
<dbReference type="Gene3D" id="3.90.25.10">
    <property type="entry name" value="UDP-galactose 4-epimerase, domain 1"/>
    <property type="match status" value="1"/>
</dbReference>
<comment type="similarity">
    <text evidence="2">Belongs to the NAD(P)-dependent epimerase/dehydratase family.</text>
</comment>
<protein>
    <submittedName>
        <fullName evidence="4">NAD-dependent epimerase/dehydratase family protein</fullName>
    </submittedName>
</protein>
<sequence length="286" mass="31061">MNLRGKKVLLTGASGFTGRYVEAELSTAGCEVVALQVDLRDSKALKTIGAVQPQVVIHLAARAFVGHGSANDFYDVNLIGTRNLLEALDTSGAPLQSVLLASSANVYGNAAIRVLDESVPPAPANDYAVSKLAMEYMASLWRARLPLTITRPFNYTGVGQSESFLVPKIVAHFRRRDSVIELGNLDVARDFSDVRFVASAYRALVETPAAVGEAVNICSGEVHSLADVVRMCEEITGHHIEVRVNPDFVRANEVKVLKGDGSRLERLIGPLRRTAFRDTLKWMLTA</sequence>
<dbReference type="InterPro" id="IPR001509">
    <property type="entry name" value="Epimerase_deHydtase"/>
</dbReference>
<evidence type="ECO:0000313" key="8">
    <source>
        <dbReference type="Proteomes" id="UP000292627"/>
    </source>
</evidence>
<evidence type="ECO:0000313" key="9">
    <source>
        <dbReference type="Proteomes" id="UP000294164"/>
    </source>
</evidence>
<dbReference type="EMBL" id="SHMC01000001">
    <property type="protein sequence ID" value="TAA28759.1"/>
    <property type="molecule type" value="Genomic_DNA"/>
</dbReference>
<evidence type="ECO:0000313" key="6">
    <source>
        <dbReference type="EMBL" id="TAA44533.1"/>
    </source>
</evidence>
<reference evidence="7 8" key="1">
    <citation type="submission" date="2019-02" db="EMBL/GenBank/DDBJ databases">
        <title>WGS of Pseudoxanthomonas species novum from clinical isolates.</title>
        <authorList>
            <person name="Bernier A.-M."/>
            <person name="Bernard K."/>
            <person name="Vachon A."/>
        </authorList>
    </citation>
    <scope>NUCLEOTIDE SEQUENCE [LARGE SCALE GENOMIC DNA]</scope>
    <source>
        <strain evidence="6 9">NML130969</strain>
        <strain evidence="5 7">NML140781</strain>
        <strain evidence="4 8">NML171200</strain>
    </source>
</reference>
<dbReference type="Proteomes" id="UP000294164">
    <property type="component" value="Unassembled WGS sequence"/>
</dbReference>
<dbReference type="PANTHER" id="PTHR43000">
    <property type="entry name" value="DTDP-D-GLUCOSE 4,6-DEHYDRATASE-RELATED"/>
    <property type="match status" value="1"/>
</dbReference>
<name>A0A4Q8LHQ9_9GAMM</name>
<dbReference type="AlphaFoldDB" id="A0A4Q8LHQ9"/>
<accession>A0A4Q9TJN4</accession>
<dbReference type="Proteomes" id="UP000292087">
    <property type="component" value="Unassembled WGS sequence"/>
</dbReference>
<evidence type="ECO:0000256" key="1">
    <source>
        <dbReference type="ARBA" id="ARBA00005125"/>
    </source>
</evidence>
<dbReference type="InterPro" id="IPR036291">
    <property type="entry name" value="NAD(P)-bd_dom_sf"/>
</dbReference>
<dbReference type="OrthoDB" id="5295702at2"/>
<dbReference type="Gene3D" id="3.40.50.720">
    <property type="entry name" value="NAD(P)-binding Rossmann-like Domain"/>
    <property type="match status" value="1"/>
</dbReference>
<proteinExistence type="inferred from homology"/>
<organism evidence="4 8">
    <name type="scientific">Pseudoxanthomonas winnipegensis</name>
    <dbReference type="NCBI Taxonomy" id="2480810"/>
    <lineage>
        <taxon>Bacteria</taxon>
        <taxon>Pseudomonadati</taxon>
        <taxon>Pseudomonadota</taxon>
        <taxon>Gammaproteobacteria</taxon>
        <taxon>Lysobacterales</taxon>
        <taxon>Lysobacteraceae</taxon>
        <taxon>Pseudoxanthomonas</taxon>
    </lineage>
</organism>
<dbReference type="SUPFAM" id="SSF51735">
    <property type="entry name" value="NAD(P)-binding Rossmann-fold domains"/>
    <property type="match status" value="1"/>
</dbReference>
<dbReference type="EMBL" id="SHMF01000002">
    <property type="protein sequence ID" value="TAA35288.1"/>
    <property type="molecule type" value="Genomic_DNA"/>
</dbReference>
<dbReference type="Pfam" id="PF01370">
    <property type="entry name" value="Epimerase"/>
    <property type="match status" value="1"/>
</dbReference>
<dbReference type="RefSeq" id="WP_130523092.1">
    <property type="nucleotide sequence ID" value="NZ_SHLZ01000008.1"/>
</dbReference>
<feature type="domain" description="NAD-dependent epimerase/dehydratase" evidence="3">
    <location>
        <begin position="8"/>
        <end position="218"/>
    </location>
</feature>